<name>A0A6G9YCG9_9NOCA</name>
<accession>A0A6G9YCG9</accession>
<feature type="chain" id="PRO_5039355967" evidence="2">
    <location>
        <begin position="29"/>
        <end position="493"/>
    </location>
</feature>
<dbReference type="AlphaFoldDB" id="A0A6G9YCG9"/>
<dbReference type="RefSeq" id="WP_238847250.1">
    <property type="nucleotide sequence ID" value="NZ_CP046172.1"/>
</dbReference>
<dbReference type="KEGG" id="nah:F5544_14730"/>
<keyword evidence="4" id="KW-1185">Reference proteome</keyword>
<evidence type="ECO:0000256" key="2">
    <source>
        <dbReference type="SAM" id="SignalP"/>
    </source>
</evidence>
<feature type="region of interest" description="Disordered" evidence="1">
    <location>
        <begin position="58"/>
        <end position="88"/>
    </location>
</feature>
<dbReference type="Proteomes" id="UP000503540">
    <property type="component" value="Chromosome"/>
</dbReference>
<dbReference type="SUPFAM" id="SSF55486">
    <property type="entry name" value="Metalloproteases ('zincins'), catalytic domain"/>
    <property type="match status" value="1"/>
</dbReference>
<protein>
    <submittedName>
        <fullName evidence="3">Metallopeptidase</fullName>
    </submittedName>
</protein>
<sequence>MTALGRNPMMTTKRLRFAALAVLLMVTAAVTGCGQTATVGTPAPPSSAENPWQLAAGAASNTGAKGPNGPRPGVPDANRTAENGDGGQYDKLSLNALADLDEFWTTEYGKNFSGTFTPVTRYISWDANASKEKSVTFCRANTYHVVNAAYCDLDHTIGWDRGVLLPALVKRYGPMSVVMVLAHEYGHSVQSQAKLNGYRTPTLVLEQQADCFAGVFMRQVAEGKSKHFTLNTTDGLNSVLATTVAVRDKDPNNPRNVHGSAFERVTALQIGWNDGAPGCKKIDKAEITQRRGTLPTTFEPGDQDQQLPVDQPSLTLTSQALAKIFPLKTPPQYDFSGLVRNCPQVTPTDPVSYCPNSNKIGVDLPTLAKRGASMVDKDPLGATVSGNYAAFVVFISRYVLAVEQDRKLSLTGADTAGLRTACLSGVATAKLADPSSDPRLTAGDLDAAVSGLLADGAAAADVDGKVAASGYERLEAFRSGVLDGESACLSKYK</sequence>
<evidence type="ECO:0000313" key="3">
    <source>
        <dbReference type="EMBL" id="QIS10830.1"/>
    </source>
</evidence>
<keyword evidence="2" id="KW-0732">Signal</keyword>
<organism evidence="3 4">
    <name type="scientific">Nocardia arthritidis</name>
    <dbReference type="NCBI Taxonomy" id="228602"/>
    <lineage>
        <taxon>Bacteria</taxon>
        <taxon>Bacillati</taxon>
        <taxon>Actinomycetota</taxon>
        <taxon>Actinomycetes</taxon>
        <taxon>Mycobacteriales</taxon>
        <taxon>Nocardiaceae</taxon>
        <taxon>Nocardia</taxon>
    </lineage>
</organism>
<dbReference type="EMBL" id="CP046172">
    <property type="protein sequence ID" value="QIS10830.1"/>
    <property type="molecule type" value="Genomic_DNA"/>
</dbReference>
<dbReference type="PROSITE" id="PS51257">
    <property type="entry name" value="PROKAR_LIPOPROTEIN"/>
    <property type="match status" value="1"/>
</dbReference>
<feature type="signal peptide" evidence="2">
    <location>
        <begin position="1"/>
        <end position="28"/>
    </location>
</feature>
<gene>
    <name evidence="3" type="ORF">F5544_14730</name>
</gene>
<evidence type="ECO:0000313" key="4">
    <source>
        <dbReference type="Proteomes" id="UP000503540"/>
    </source>
</evidence>
<proteinExistence type="predicted"/>
<reference evidence="3 4" key="1">
    <citation type="journal article" date="2019" name="ACS Chem. Biol.">
        <title>Identification and Mobilization of a Cryptic Antibiotic Biosynthesis Gene Locus from a Human-Pathogenic Nocardia Isolate.</title>
        <authorList>
            <person name="Herisse M."/>
            <person name="Ishida K."/>
            <person name="Porter J.L."/>
            <person name="Howden B."/>
            <person name="Hertweck C."/>
            <person name="Stinear T.P."/>
            <person name="Pidot S.J."/>
        </authorList>
    </citation>
    <scope>NUCLEOTIDE SEQUENCE [LARGE SCALE GENOMIC DNA]</scope>
    <source>
        <strain evidence="3 4">AUSMDU00012717</strain>
    </source>
</reference>
<evidence type="ECO:0000256" key="1">
    <source>
        <dbReference type="SAM" id="MobiDB-lite"/>
    </source>
</evidence>